<accession>A0AAD5UC02</accession>
<keyword evidence="3" id="KW-1185">Reference proteome</keyword>
<name>A0AAD5UC02_9FUNG</name>
<dbReference type="InterPro" id="IPR052818">
    <property type="entry name" value="NEDD1_Spindle_Assembly"/>
</dbReference>
<dbReference type="PANTHER" id="PTHR44414:SF1">
    <property type="entry name" value="PROTEIN NEDD1"/>
    <property type="match status" value="1"/>
</dbReference>
<protein>
    <submittedName>
        <fullName evidence="2">Protein nedd1</fullName>
    </submittedName>
</protein>
<feature type="compositionally biased region" description="Polar residues" evidence="1">
    <location>
        <begin position="432"/>
        <end position="448"/>
    </location>
</feature>
<dbReference type="GO" id="GO:0005814">
    <property type="term" value="C:centriole"/>
    <property type="evidence" value="ECO:0007669"/>
    <property type="project" value="TreeGrafter"/>
</dbReference>
<dbReference type="GO" id="GO:0007020">
    <property type="term" value="P:microtubule nucleation"/>
    <property type="evidence" value="ECO:0007669"/>
    <property type="project" value="TreeGrafter"/>
</dbReference>
<dbReference type="EMBL" id="JADGJW010000006">
    <property type="protein sequence ID" value="KAJ3228100.1"/>
    <property type="molecule type" value="Genomic_DNA"/>
</dbReference>
<dbReference type="InterPro" id="IPR001680">
    <property type="entry name" value="WD40_rpt"/>
</dbReference>
<dbReference type="GO" id="GO:0043015">
    <property type="term" value="F:gamma-tubulin binding"/>
    <property type="evidence" value="ECO:0007669"/>
    <property type="project" value="TreeGrafter"/>
</dbReference>
<dbReference type="Gene3D" id="2.130.10.10">
    <property type="entry name" value="YVTN repeat-like/Quinoprotein amine dehydrogenase"/>
    <property type="match status" value="1"/>
</dbReference>
<dbReference type="GO" id="GO:0005737">
    <property type="term" value="C:cytoplasm"/>
    <property type="evidence" value="ECO:0007669"/>
    <property type="project" value="TreeGrafter"/>
</dbReference>
<dbReference type="Proteomes" id="UP001211065">
    <property type="component" value="Unassembled WGS sequence"/>
</dbReference>
<dbReference type="GO" id="GO:0000278">
    <property type="term" value="P:mitotic cell cycle"/>
    <property type="evidence" value="ECO:0007669"/>
    <property type="project" value="TreeGrafter"/>
</dbReference>
<evidence type="ECO:0000256" key="1">
    <source>
        <dbReference type="SAM" id="MobiDB-lite"/>
    </source>
</evidence>
<reference evidence="2" key="1">
    <citation type="submission" date="2020-05" db="EMBL/GenBank/DDBJ databases">
        <title>Phylogenomic resolution of chytrid fungi.</title>
        <authorList>
            <person name="Stajich J.E."/>
            <person name="Amses K."/>
            <person name="Simmons R."/>
            <person name="Seto K."/>
            <person name="Myers J."/>
            <person name="Bonds A."/>
            <person name="Quandt C.A."/>
            <person name="Barry K."/>
            <person name="Liu P."/>
            <person name="Grigoriev I."/>
            <person name="Longcore J.E."/>
            <person name="James T.Y."/>
        </authorList>
    </citation>
    <scope>NUCLEOTIDE SEQUENCE</scope>
    <source>
        <strain evidence="2">JEL0476</strain>
    </source>
</reference>
<feature type="compositionally biased region" description="Polar residues" evidence="1">
    <location>
        <begin position="486"/>
        <end position="505"/>
    </location>
</feature>
<feature type="compositionally biased region" description="Polar residues" evidence="1">
    <location>
        <begin position="456"/>
        <end position="479"/>
    </location>
</feature>
<evidence type="ECO:0000313" key="3">
    <source>
        <dbReference type="Proteomes" id="UP001211065"/>
    </source>
</evidence>
<dbReference type="InterPro" id="IPR036322">
    <property type="entry name" value="WD40_repeat_dom_sf"/>
</dbReference>
<feature type="region of interest" description="Disordered" evidence="1">
    <location>
        <begin position="432"/>
        <end position="505"/>
    </location>
</feature>
<dbReference type="SMART" id="SM00320">
    <property type="entry name" value="WD40"/>
    <property type="match status" value="3"/>
</dbReference>
<organism evidence="2 3">
    <name type="scientific">Clydaea vesicula</name>
    <dbReference type="NCBI Taxonomy" id="447962"/>
    <lineage>
        <taxon>Eukaryota</taxon>
        <taxon>Fungi</taxon>
        <taxon>Fungi incertae sedis</taxon>
        <taxon>Chytridiomycota</taxon>
        <taxon>Chytridiomycota incertae sedis</taxon>
        <taxon>Chytridiomycetes</taxon>
        <taxon>Lobulomycetales</taxon>
        <taxon>Lobulomycetaceae</taxon>
        <taxon>Clydaea</taxon>
    </lineage>
</organism>
<evidence type="ECO:0000313" key="2">
    <source>
        <dbReference type="EMBL" id="KAJ3228100.1"/>
    </source>
</evidence>
<dbReference type="AlphaFoldDB" id="A0AAD5UC02"/>
<dbReference type="GO" id="GO:0000922">
    <property type="term" value="C:spindle pole"/>
    <property type="evidence" value="ECO:0007669"/>
    <property type="project" value="TreeGrafter"/>
</dbReference>
<dbReference type="PANTHER" id="PTHR44414">
    <property type="entry name" value="PROTEIN NEDD1"/>
    <property type="match status" value="1"/>
</dbReference>
<feature type="region of interest" description="Disordered" evidence="1">
    <location>
        <begin position="519"/>
        <end position="548"/>
    </location>
</feature>
<proteinExistence type="predicted"/>
<feature type="compositionally biased region" description="Basic and acidic residues" evidence="1">
    <location>
        <begin position="527"/>
        <end position="548"/>
    </location>
</feature>
<dbReference type="GO" id="GO:0036064">
    <property type="term" value="C:ciliary basal body"/>
    <property type="evidence" value="ECO:0007669"/>
    <property type="project" value="TreeGrafter"/>
</dbReference>
<gene>
    <name evidence="2" type="primary">NEDD1</name>
    <name evidence="2" type="ORF">HK099_006725</name>
</gene>
<dbReference type="InterPro" id="IPR015943">
    <property type="entry name" value="WD40/YVTN_repeat-like_dom_sf"/>
</dbReference>
<comment type="caution">
    <text evidence="2">The sequence shown here is derived from an EMBL/GenBank/DDBJ whole genome shotgun (WGS) entry which is preliminary data.</text>
</comment>
<dbReference type="SUPFAM" id="SSF50978">
    <property type="entry name" value="WD40 repeat-like"/>
    <property type="match status" value="1"/>
</dbReference>
<sequence>MALNSKIDILVSNINPRIISTEIFNGHKFTIFSQNSIENFNETTVLSATWNCTGELIAFIDTNHLLHIYNNNTQSLTTPFSLKTTSINKPETITNKIEIPLTFSKRNLNLAVTSISFSHFSNLFGSTGDDGILCLFDPNGKSAPIRSYSKLHNGPIKSLEFSYKIKNQFFTVGSDGIIKIHDIKKRNPLKEINVGAPINCMSLSNEDLILLGTALGDILAYRVDWDNTLAIKKVGNPMDFIAIKPQTVTNFFISNLPLILWVKMKNSTSSTVLAAKKIISEKKETSEEETNDTGFIKTSIPSSVVDGNHLDMFSPVVQKRAISKLLTKSASSSSISNASSKIAPSIRSNFSTKNSISSISTLASAESSNTVYEMSLNQFESGYKNYDTNFKCEDLCENEEVKDRVRNNLSLKFKELQRSGIDESDSTKYSYELNKQSNNKPKITNNDNSDNHKNQDSNNSNDYKIQISDNDITQSTSPQLHLAREGSSNSSVYTSPAVSPNLQSTKGLTQIDPLITKLQNENTLRYPGDRKSLENKSQENSSKDAGLKADDIFQDNMLSKYRNFGGMLGTIPHKENSETNKGLVNISLSNIINQEEIIKSEEDILNQMKKIVKLNVEEELKLNEDFDEKNVDGMGLKNKSIDGHFNDTESKSSFKYKVIESVVEESLKKFKEEIREDFVNLQLEIIRQFHYQKLEIEEVFQKYSFEPLLNEITRLREENDALRRNY</sequence>